<evidence type="ECO:0000313" key="2">
    <source>
        <dbReference type="EMBL" id="MBD8501171.1"/>
    </source>
</evidence>
<dbReference type="EMBL" id="JACYTN010000041">
    <property type="protein sequence ID" value="MBD8501171.1"/>
    <property type="molecule type" value="Genomic_DNA"/>
</dbReference>
<organism evidence="2 3">
    <name type="scientific">Paenibacillus arenosi</name>
    <dbReference type="NCBI Taxonomy" id="2774142"/>
    <lineage>
        <taxon>Bacteria</taxon>
        <taxon>Bacillati</taxon>
        <taxon>Bacillota</taxon>
        <taxon>Bacilli</taxon>
        <taxon>Bacillales</taxon>
        <taxon>Paenibacillaceae</taxon>
        <taxon>Paenibacillus</taxon>
    </lineage>
</organism>
<accession>A0ABR9B7P6</accession>
<reference evidence="2 3" key="1">
    <citation type="submission" date="2020-09" db="EMBL/GenBank/DDBJ databases">
        <title>Paenibacillus sp. CAU 1523 isolated from sand of Haeundae Beach.</title>
        <authorList>
            <person name="Kim W."/>
        </authorList>
    </citation>
    <scope>NUCLEOTIDE SEQUENCE [LARGE SCALE GENOMIC DNA]</scope>
    <source>
        <strain evidence="2 3">CAU 1523</strain>
    </source>
</reference>
<dbReference type="Pfam" id="PF13788">
    <property type="entry name" value="DUF4180"/>
    <property type="match status" value="1"/>
</dbReference>
<dbReference type="RefSeq" id="WP_192027379.1">
    <property type="nucleotide sequence ID" value="NZ_JACYTN010000041.1"/>
</dbReference>
<evidence type="ECO:0000313" key="3">
    <source>
        <dbReference type="Proteomes" id="UP000634529"/>
    </source>
</evidence>
<evidence type="ECO:0000259" key="1">
    <source>
        <dbReference type="Pfam" id="PF13788"/>
    </source>
</evidence>
<dbReference type="Proteomes" id="UP000634529">
    <property type="component" value="Unassembled WGS sequence"/>
</dbReference>
<proteinExistence type="predicted"/>
<feature type="domain" description="DUF4180" evidence="1">
    <location>
        <begin position="14"/>
        <end position="120"/>
    </location>
</feature>
<dbReference type="InterPro" id="IPR025438">
    <property type="entry name" value="DUF4180"/>
</dbReference>
<keyword evidence="3" id="KW-1185">Reference proteome</keyword>
<gene>
    <name evidence="2" type="ORF">IFO66_23120</name>
</gene>
<protein>
    <submittedName>
        <fullName evidence="2">DUF4180 domain-containing protein</fullName>
    </submittedName>
</protein>
<name>A0ABR9B7P6_9BACL</name>
<comment type="caution">
    <text evidence="2">The sequence shown here is derived from an EMBL/GenBank/DDBJ whole genome shotgun (WGS) entry which is preliminary data.</text>
</comment>
<sequence>MKITKVEVSGKYVAVVSGDENEVLINDVQSALDLMATVRYESDCDRIVLHKSILSESFFDLKTRLAGDILQKFINYYVKVAIVGDFTVYSSKSLKDFIYECNNGNDIFFLPTEEQAIETLAKLK</sequence>